<dbReference type="AlphaFoldDB" id="A0A8H3PI66"/>
<feature type="compositionally biased region" description="Basic and acidic residues" evidence="1">
    <location>
        <begin position="74"/>
        <end position="90"/>
    </location>
</feature>
<accession>A0A8H3PI66</accession>
<reference evidence="2" key="1">
    <citation type="submission" date="2021-03" db="EMBL/GenBank/DDBJ databases">
        <authorList>
            <person name="Tagirdzhanova G."/>
        </authorList>
    </citation>
    <scope>NUCLEOTIDE SEQUENCE</scope>
</reference>
<evidence type="ECO:0000256" key="1">
    <source>
        <dbReference type="SAM" id="MobiDB-lite"/>
    </source>
</evidence>
<protein>
    <submittedName>
        <fullName evidence="2">Uncharacterized protein</fullName>
    </submittedName>
</protein>
<dbReference type="OrthoDB" id="10560946at2759"/>
<name>A0A8H3PI66_9LECA</name>
<evidence type="ECO:0000313" key="2">
    <source>
        <dbReference type="EMBL" id="CAF9941896.1"/>
    </source>
</evidence>
<sequence length="145" mass="15984">MISTTWDILDPTQDPIQQLQEMQDLQLRYENGNAPPPASIQNPAPNNKSQPITTPDPSSPQGKRSTPDPIRTLFADRARRLEADRRDQEATAKAAHRKAKALAKKEATSLRPGAAMSKQTRCAAEEKKERLKDEKVAEGEGVGTD</sequence>
<comment type="caution">
    <text evidence="2">The sequence shown here is derived from an EMBL/GenBank/DDBJ whole genome shotgun (WGS) entry which is preliminary data.</text>
</comment>
<dbReference type="EMBL" id="CAJPDR010000696">
    <property type="protein sequence ID" value="CAF9941896.1"/>
    <property type="molecule type" value="Genomic_DNA"/>
</dbReference>
<gene>
    <name evidence="2" type="ORF">ALECFALPRED_009373</name>
</gene>
<dbReference type="Proteomes" id="UP000664203">
    <property type="component" value="Unassembled WGS sequence"/>
</dbReference>
<proteinExistence type="predicted"/>
<organism evidence="2 3">
    <name type="scientific">Alectoria fallacina</name>
    <dbReference type="NCBI Taxonomy" id="1903189"/>
    <lineage>
        <taxon>Eukaryota</taxon>
        <taxon>Fungi</taxon>
        <taxon>Dikarya</taxon>
        <taxon>Ascomycota</taxon>
        <taxon>Pezizomycotina</taxon>
        <taxon>Lecanoromycetes</taxon>
        <taxon>OSLEUM clade</taxon>
        <taxon>Lecanoromycetidae</taxon>
        <taxon>Lecanorales</taxon>
        <taxon>Lecanorineae</taxon>
        <taxon>Parmeliaceae</taxon>
        <taxon>Alectoria</taxon>
    </lineage>
</organism>
<feature type="compositionally biased region" description="Polar residues" evidence="1">
    <location>
        <begin position="39"/>
        <end position="64"/>
    </location>
</feature>
<evidence type="ECO:0000313" key="3">
    <source>
        <dbReference type="Proteomes" id="UP000664203"/>
    </source>
</evidence>
<feature type="region of interest" description="Disordered" evidence="1">
    <location>
        <begin position="27"/>
        <end position="145"/>
    </location>
</feature>
<keyword evidence="3" id="KW-1185">Reference proteome</keyword>
<feature type="compositionally biased region" description="Basic and acidic residues" evidence="1">
    <location>
        <begin position="123"/>
        <end position="138"/>
    </location>
</feature>